<dbReference type="RefSeq" id="XP_062712598.1">
    <property type="nucleotide sequence ID" value="XM_062856614.1"/>
</dbReference>
<keyword evidence="2" id="KW-0472">Membrane</keyword>
<evidence type="ECO:0000313" key="3">
    <source>
        <dbReference type="EnsemblMetazoa" id="AALFPA23_010015.P13901"/>
    </source>
</evidence>
<proteinExistence type="predicted"/>
<feature type="region of interest" description="Disordered" evidence="1">
    <location>
        <begin position="1"/>
        <end position="53"/>
    </location>
</feature>
<keyword evidence="2" id="KW-1133">Transmembrane helix</keyword>
<reference evidence="3" key="2">
    <citation type="submission" date="2025-05" db="UniProtKB">
        <authorList>
            <consortium name="EnsemblMetazoa"/>
        </authorList>
    </citation>
    <scope>IDENTIFICATION</scope>
    <source>
        <strain evidence="3">Foshan</strain>
    </source>
</reference>
<protein>
    <submittedName>
        <fullName evidence="3">Uncharacterized protein</fullName>
    </submittedName>
</protein>
<reference evidence="4" key="1">
    <citation type="journal article" date="2015" name="Proc. Natl. Acad. Sci. U.S.A.">
        <title>Genome sequence of the Asian Tiger mosquito, Aedes albopictus, reveals insights into its biology, genetics, and evolution.</title>
        <authorList>
            <person name="Chen X.G."/>
            <person name="Jiang X."/>
            <person name="Gu J."/>
            <person name="Xu M."/>
            <person name="Wu Y."/>
            <person name="Deng Y."/>
            <person name="Zhang C."/>
            <person name="Bonizzoni M."/>
            <person name="Dermauw W."/>
            <person name="Vontas J."/>
            <person name="Armbruster P."/>
            <person name="Huang X."/>
            <person name="Yang Y."/>
            <person name="Zhang H."/>
            <person name="He W."/>
            <person name="Peng H."/>
            <person name="Liu Y."/>
            <person name="Wu K."/>
            <person name="Chen J."/>
            <person name="Lirakis M."/>
            <person name="Topalis P."/>
            <person name="Van Leeuwen T."/>
            <person name="Hall A.B."/>
            <person name="Jiang X."/>
            <person name="Thorpe C."/>
            <person name="Mueller R.L."/>
            <person name="Sun C."/>
            <person name="Waterhouse R.M."/>
            <person name="Yan G."/>
            <person name="Tu Z.J."/>
            <person name="Fang X."/>
            <person name="James A.A."/>
        </authorList>
    </citation>
    <scope>NUCLEOTIDE SEQUENCE [LARGE SCALE GENOMIC DNA]</scope>
    <source>
        <strain evidence="4">Foshan</strain>
    </source>
</reference>
<keyword evidence="2" id="KW-0812">Transmembrane</keyword>
<feature type="transmembrane region" description="Helical" evidence="2">
    <location>
        <begin position="219"/>
        <end position="243"/>
    </location>
</feature>
<evidence type="ECO:0000256" key="2">
    <source>
        <dbReference type="SAM" id="Phobius"/>
    </source>
</evidence>
<feature type="compositionally biased region" description="Polar residues" evidence="1">
    <location>
        <begin position="14"/>
        <end position="26"/>
    </location>
</feature>
<name>A0ABM1YKL3_AEDAL</name>
<accession>A0ABM1YKL3</accession>
<dbReference type="EnsemblMetazoa" id="AALFPA23_010015.R13901">
    <property type="protein sequence ID" value="AALFPA23_010015.P13901"/>
    <property type="gene ID" value="AALFPA23_010015"/>
</dbReference>
<dbReference type="Proteomes" id="UP000069940">
    <property type="component" value="Unassembled WGS sequence"/>
</dbReference>
<feature type="compositionally biased region" description="Basic residues" evidence="1">
    <location>
        <begin position="1"/>
        <end position="12"/>
    </location>
</feature>
<evidence type="ECO:0000313" key="4">
    <source>
        <dbReference type="Proteomes" id="UP000069940"/>
    </source>
</evidence>
<dbReference type="GeneID" id="115265607"/>
<sequence length="300" mass="33734">MKSSKKPAKFIRQRTASKTSLQNLSKETVKAPSRMLKPSTADDSSSPAVDPPVVFDLNGRKIRTNPEPALKDAHEEVAVDRTETEMITPPCTDLVSKPSELIVSEFLKHRHALQNIKDQENEFLKIFQKYNRQPSESLLAKAIGERSTSKKNVLIQSESHPVFECCYEGEENVPSSTSCCEGACLKRVASRCCLANQYEGECSVGFGGAPQPRGNKFPWLAFWNGLSVLMIALLLGITLLVNFDHLMAIRNGREWRREMILPPPVAPEARGVFDRIRDFLMKLWVELKDMIVLDELEGDF</sequence>
<organism evidence="3 4">
    <name type="scientific">Aedes albopictus</name>
    <name type="common">Asian tiger mosquito</name>
    <name type="synonym">Stegomyia albopicta</name>
    <dbReference type="NCBI Taxonomy" id="7160"/>
    <lineage>
        <taxon>Eukaryota</taxon>
        <taxon>Metazoa</taxon>
        <taxon>Ecdysozoa</taxon>
        <taxon>Arthropoda</taxon>
        <taxon>Hexapoda</taxon>
        <taxon>Insecta</taxon>
        <taxon>Pterygota</taxon>
        <taxon>Neoptera</taxon>
        <taxon>Endopterygota</taxon>
        <taxon>Diptera</taxon>
        <taxon>Nematocera</taxon>
        <taxon>Culicoidea</taxon>
        <taxon>Culicidae</taxon>
        <taxon>Culicinae</taxon>
        <taxon>Aedini</taxon>
        <taxon>Aedes</taxon>
        <taxon>Stegomyia</taxon>
    </lineage>
</organism>
<evidence type="ECO:0000256" key="1">
    <source>
        <dbReference type="SAM" id="MobiDB-lite"/>
    </source>
</evidence>
<keyword evidence="4" id="KW-1185">Reference proteome</keyword>